<name>A0ABM9DCD1_9HYPH</name>
<reference evidence="2" key="1">
    <citation type="submission" date="2022-03" db="EMBL/GenBank/DDBJ databases">
        <authorList>
            <person name="Brunel B."/>
        </authorList>
    </citation>
    <scope>NUCLEOTIDE SEQUENCE</scope>
    <source>
        <strain evidence="2">STM4922sample</strain>
    </source>
</reference>
<evidence type="ECO:0000313" key="3">
    <source>
        <dbReference type="Proteomes" id="UP001152604"/>
    </source>
</evidence>
<evidence type="ECO:0000313" key="2">
    <source>
        <dbReference type="EMBL" id="CAH2394170.1"/>
    </source>
</evidence>
<comment type="caution">
    <text evidence="2">The sequence shown here is derived from an EMBL/GenBank/DDBJ whole genome shotgun (WGS) entry which is preliminary data.</text>
</comment>
<dbReference type="EMBL" id="CAKXZS010000001">
    <property type="protein sequence ID" value="CAH2394170.1"/>
    <property type="molecule type" value="Genomic_DNA"/>
</dbReference>
<dbReference type="Proteomes" id="UP001152604">
    <property type="component" value="Unassembled WGS sequence"/>
</dbReference>
<protein>
    <submittedName>
        <fullName evidence="2">Uncharacterized protein</fullName>
    </submittedName>
</protein>
<sequence>MASANEPPPGPAGYAFADPNSRSSSSMATSSRLGQSAMRPCSSACCLRRCGPEAAIAPAQLTSGVAPPNSCTMPCDPVRIAPDGVSNAFFDSAQPSYRKLLCPCTFGHRLSSALCVPRPIVDDSEDVERSETKSSDHYCLRLGGTSIGTAAGGQLLAIEPKSSCGISSPIPTHLRRRRRKPRFV</sequence>
<organism evidence="2 3">
    <name type="scientific">Mesorhizobium ventifaucium</name>
    <dbReference type="NCBI Taxonomy" id="666020"/>
    <lineage>
        <taxon>Bacteria</taxon>
        <taxon>Pseudomonadati</taxon>
        <taxon>Pseudomonadota</taxon>
        <taxon>Alphaproteobacteria</taxon>
        <taxon>Hyphomicrobiales</taxon>
        <taxon>Phyllobacteriaceae</taxon>
        <taxon>Mesorhizobium</taxon>
    </lineage>
</organism>
<keyword evidence="3" id="KW-1185">Reference proteome</keyword>
<accession>A0ABM9DCD1</accession>
<gene>
    <name evidence="2" type="ORF">MES4922_10083</name>
</gene>
<feature type="compositionally biased region" description="Pro residues" evidence="1">
    <location>
        <begin position="1"/>
        <end position="11"/>
    </location>
</feature>
<proteinExistence type="predicted"/>
<evidence type="ECO:0000256" key="1">
    <source>
        <dbReference type="SAM" id="MobiDB-lite"/>
    </source>
</evidence>
<feature type="region of interest" description="Disordered" evidence="1">
    <location>
        <begin position="1"/>
        <end position="32"/>
    </location>
</feature>
<feature type="compositionally biased region" description="Low complexity" evidence="1">
    <location>
        <begin position="21"/>
        <end position="31"/>
    </location>
</feature>